<feature type="compositionally biased region" description="Polar residues" evidence="3">
    <location>
        <begin position="515"/>
        <end position="527"/>
    </location>
</feature>
<dbReference type="InterPro" id="IPR043502">
    <property type="entry name" value="DNA/RNA_pol_sf"/>
</dbReference>
<feature type="domain" description="Retroviral polymerase SH3-like" evidence="6">
    <location>
        <begin position="838"/>
        <end position="893"/>
    </location>
</feature>
<evidence type="ECO:0000259" key="4">
    <source>
        <dbReference type="Pfam" id="PF07727"/>
    </source>
</evidence>
<dbReference type="SUPFAM" id="SSF56672">
    <property type="entry name" value="DNA/RNA polymerases"/>
    <property type="match status" value="1"/>
</dbReference>
<feature type="region of interest" description="Disordered" evidence="3">
    <location>
        <begin position="652"/>
        <end position="676"/>
    </location>
</feature>
<dbReference type="PANTHER" id="PTHR11439:SF483">
    <property type="entry name" value="PEPTIDE SYNTHASE GLIP-LIKE, PUTATIVE (AFU_ORTHOLOGUE AFUA_3G12920)-RELATED"/>
    <property type="match status" value="1"/>
</dbReference>
<evidence type="ECO:0000259" key="6">
    <source>
        <dbReference type="Pfam" id="PF25597"/>
    </source>
</evidence>
<keyword evidence="2" id="KW-0175">Coiled coil</keyword>
<keyword evidence="1" id="KW-0378">Hydrolase</keyword>
<feature type="coiled-coil region" evidence="2">
    <location>
        <begin position="1501"/>
        <end position="1528"/>
    </location>
</feature>
<proteinExistence type="predicted"/>
<feature type="region of interest" description="Disordered" evidence="3">
    <location>
        <begin position="1733"/>
        <end position="1758"/>
    </location>
</feature>
<accession>A0A6L2JLA1</accession>
<sequence length="1758" mass="200327">MILKLLKHGLLIWPTIEENGVTRTKKYAELSAIEKIKADCDLKENNIILQGLQSNIYSLVNHHRVAKDLWEKVQLLSQDPLALVANHQMTPSHFNTYQSSYNILSFNKNNSFQNLMLNPNEFKLWKMRIEQYFLMIDYAIYEVILRGDSPPLTRSVKGVETPYPPTTVKEKLARKNELKARDTLLMAFPNKHQLKFNSYKNAKSLMEAIEKRFRGNKESKKVQKTLLKQQYENFNGTSSEGLDQIYDRLQKLISQLEIYRETISQEDLNLKLLRSLPSEWKTHTLIWRNKPDLETLSMDDFTNKAVNTAHGISAANSKTNASNVNVDSLSDTVIYSFFISQSNSPQLDNEDIKQIDPDDLEEIDLKWQMAMLPMRARRFLQKTGRNLGVKWTETIGFDKSYDWNDQTEDRPTNFALMAHTSSSSLSSSNSDPKVSTYSKACLKSYETLKEHYDNLTKDFNKSHFNLDNIKILKLYVMLRDKAITELGHKCEKAKKERDDLKLTLEKFQDSSKNLSRLLDSQQSNKSKTGLGYDSQGVDSQVLENQVNDTNNTGEGYHAVLPPYTRNFMPPNPNLGFADEHVVTESVTSLPSIAKSKIKTSETTFKNVSAPIIKDWLSDSKDKNKIETMSKQIKPSFAKVKFVKPIEHVKSLRKSVKKKENNRQTKYPKRNSQSPREIFNSGCSRHMTGNKSFLTDYQEFNGRFVPFEGSPKGGKIYGKGKVRTGKLDFEDVYFVKELKFNLFSISQICDKKKSVLFTKTEYLVLSPDFKLLDENQVLLKVPRHFNMYNFDLKNVAPSGVNTACYVRNRVLVTKPDNKTPYELLLGRSPNIDFMKPFGCPVTILNTLDHLGKFKGKADEGFLVGYSVNSKAFRVFNSRTRKFEENIHIKFLENKPNVAGRGPEWLFDIDSLTISMNYELVTAGNQTNHDTCIEIHDNTGQAGQEKASVHEYILLPFMPSLSTQSLDDKDADEVPGKGNEGVSKGSRIYDQKRTNSSTQDVNTTGPSINTANININIIGFNDLSMPSLEETGIFDDVYDDREVGAKAVTNNLELSTVVSLNPITRVHKDHPKEQIIRDLNLATQTRRMINFFEVNAMTLVDLPNGKRTIRTKWVFRNKKDERGIVIRNKARLVAQGYTQKEGIDYDEVFAAIASIEAIRLFFAYASFMGFIVYQMDIKSAFLYGTIKEEVYVCQPPGFEDLHFPNKVYKVEKALYGLHQAPKAWDETLSTYLLENEFSRGTIDKTLFIKKDKDDIVLVQKDDGIFISQDKCVADILKKFGFSSVQTASSLMEPNKILIKDAKAEDVDVHLYRLMIRSLMYLTASRPDIMFAVCACARDSPFDLGAFSDSDYAKASLDRKSTTGDGKKIVITKASIRRDLRLDDAEGTTYLPNAATFKELAIMGAKTTAWNEFSSTMASAIICLANNQNFNFSKYILDNMRKQKSKRKQRKETEVPYTEPQTKEYIPTPSHDPLPSGEDTMQLSELMKICTKLSDRVLSLEQIKINQAAKIKKLKKRVKKLKGKKKKKKRTHGLKRLYKVGLTIRIESSKEEKDLFGVNDFDGDEVIVDVTDGENIEQDEIVDEKEVSVAADKVVTTAESIEGITATTTPQISKDDVTLAQTLIHIKAAKPRARGVIVQEPSESKITSSLQPHNFHRLKTKKKVFFAKRAEEIRNKPPTKAHQKSLMCTYMKNMEGYKQKDFNGKSFDAIKKMFDKVYKRVNTFVAMDSEVMEGSKKTQGEVTGGRFKREGDEIQQEIAKR</sequence>
<protein>
    <submittedName>
        <fullName evidence="7">Uncharacterized protein</fullName>
    </submittedName>
</protein>
<name>A0A6L2JLA1_TANCI</name>
<dbReference type="EMBL" id="BKCJ010000975">
    <property type="protein sequence ID" value="GEU37808.1"/>
    <property type="molecule type" value="Genomic_DNA"/>
</dbReference>
<dbReference type="InterPro" id="IPR013103">
    <property type="entry name" value="RVT_2"/>
</dbReference>
<dbReference type="GO" id="GO:0004190">
    <property type="term" value="F:aspartic-type endopeptidase activity"/>
    <property type="evidence" value="ECO:0007669"/>
    <property type="project" value="UniProtKB-KW"/>
</dbReference>
<keyword evidence="1" id="KW-0064">Aspartyl protease</keyword>
<evidence type="ECO:0000259" key="5">
    <source>
        <dbReference type="Pfam" id="PF22936"/>
    </source>
</evidence>
<feature type="coiled-coil region" evidence="2">
    <location>
        <begin position="483"/>
        <end position="510"/>
    </location>
</feature>
<feature type="compositionally biased region" description="Basic and acidic residues" evidence="3">
    <location>
        <begin position="964"/>
        <end position="973"/>
    </location>
</feature>
<dbReference type="InterPro" id="IPR057670">
    <property type="entry name" value="SH3_retrovirus"/>
</dbReference>
<dbReference type="Pfam" id="PF25597">
    <property type="entry name" value="SH3_retrovirus"/>
    <property type="match status" value="1"/>
</dbReference>
<dbReference type="PANTHER" id="PTHR11439">
    <property type="entry name" value="GAG-POL-RELATED RETROTRANSPOSON"/>
    <property type="match status" value="1"/>
</dbReference>
<feature type="region of interest" description="Disordered" evidence="3">
    <location>
        <begin position="1439"/>
        <end position="1472"/>
    </location>
</feature>
<dbReference type="Pfam" id="PF07727">
    <property type="entry name" value="RVT_2"/>
    <property type="match status" value="1"/>
</dbReference>
<dbReference type="Pfam" id="PF22936">
    <property type="entry name" value="Pol_BBD"/>
    <property type="match status" value="1"/>
</dbReference>
<comment type="caution">
    <text evidence="7">The sequence shown here is derived from an EMBL/GenBank/DDBJ whole genome shotgun (WGS) entry which is preliminary data.</text>
</comment>
<feature type="compositionally biased region" description="Polar residues" evidence="3">
    <location>
        <begin position="992"/>
        <end position="1003"/>
    </location>
</feature>
<feature type="domain" description="Reverse transcriptase Ty1/copia-type" evidence="4">
    <location>
        <begin position="1094"/>
        <end position="1269"/>
    </location>
</feature>
<gene>
    <name evidence="7" type="ORF">Tci_009786</name>
</gene>
<feature type="compositionally biased region" description="Basic and acidic residues" evidence="3">
    <location>
        <begin position="1744"/>
        <end position="1758"/>
    </location>
</feature>
<dbReference type="Pfam" id="PF14223">
    <property type="entry name" value="Retrotran_gag_2"/>
    <property type="match status" value="1"/>
</dbReference>
<evidence type="ECO:0000256" key="3">
    <source>
        <dbReference type="SAM" id="MobiDB-lite"/>
    </source>
</evidence>
<evidence type="ECO:0000256" key="1">
    <source>
        <dbReference type="ARBA" id="ARBA00022750"/>
    </source>
</evidence>
<feature type="domain" description="Retrovirus-related Pol polyprotein from transposon TNT 1-94-like beta-barrel" evidence="5">
    <location>
        <begin position="678"/>
        <end position="750"/>
    </location>
</feature>
<keyword evidence="1" id="KW-0645">Protease</keyword>
<dbReference type="InterPro" id="IPR054722">
    <property type="entry name" value="PolX-like_BBD"/>
</dbReference>
<feature type="region of interest" description="Disordered" evidence="3">
    <location>
        <begin position="515"/>
        <end position="536"/>
    </location>
</feature>
<organism evidence="7">
    <name type="scientific">Tanacetum cinerariifolium</name>
    <name type="common">Dalmatian daisy</name>
    <name type="synonym">Chrysanthemum cinerariifolium</name>
    <dbReference type="NCBI Taxonomy" id="118510"/>
    <lineage>
        <taxon>Eukaryota</taxon>
        <taxon>Viridiplantae</taxon>
        <taxon>Streptophyta</taxon>
        <taxon>Embryophyta</taxon>
        <taxon>Tracheophyta</taxon>
        <taxon>Spermatophyta</taxon>
        <taxon>Magnoliopsida</taxon>
        <taxon>eudicotyledons</taxon>
        <taxon>Gunneridae</taxon>
        <taxon>Pentapetalae</taxon>
        <taxon>asterids</taxon>
        <taxon>campanulids</taxon>
        <taxon>Asterales</taxon>
        <taxon>Asteraceae</taxon>
        <taxon>Asteroideae</taxon>
        <taxon>Anthemideae</taxon>
        <taxon>Anthemidinae</taxon>
        <taxon>Tanacetum</taxon>
    </lineage>
</organism>
<feature type="region of interest" description="Disordered" evidence="3">
    <location>
        <begin position="962"/>
        <end position="1003"/>
    </location>
</feature>
<reference evidence="7" key="1">
    <citation type="journal article" date="2019" name="Sci. Rep.">
        <title>Draft genome of Tanacetum cinerariifolium, the natural source of mosquito coil.</title>
        <authorList>
            <person name="Yamashiro T."/>
            <person name="Shiraishi A."/>
            <person name="Satake H."/>
            <person name="Nakayama K."/>
        </authorList>
    </citation>
    <scope>NUCLEOTIDE SEQUENCE</scope>
</reference>
<evidence type="ECO:0000256" key="2">
    <source>
        <dbReference type="SAM" id="Coils"/>
    </source>
</evidence>
<evidence type="ECO:0000313" key="7">
    <source>
        <dbReference type="EMBL" id="GEU37808.1"/>
    </source>
</evidence>